<comment type="similarity">
    <text evidence="2 3">Belongs to the small heat shock protein (HSP20) family.</text>
</comment>
<accession>A0AAN9PQH1</accession>
<dbReference type="InterPro" id="IPR044587">
    <property type="entry name" value="HSP21-like"/>
</dbReference>
<evidence type="ECO:0000313" key="7">
    <source>
        <dbReference type="Proteomes" id="UP001367508"/>
    </source>
</evidence>
<evidence type="ECO:0000313" key="6">
    <source>
        <dbReference type="EMBL" id="KAK7306212.1"/>
    </source>
</evidence>
<evidence type="ECO:0000256" key="3">
    <source>
        <dbReference type="RuleBase" id="RU003616"/>
    </source>
</evidence>
<keyword evidence="1" id="KW-0346">Stress response</keyword>
<comment type="caution">
    <text evidence="6">The sequence shown here is derived from an EMBL/GenBank/DDBJ whole genome shotgun (WGS) entry which is preliminary data.</text>
</comment>
<organism evidence="6 7">
    <name type="scientific">Canavalia gladiata</name>
    <name type="common">Sword bean</name>
    <name type="synonym">Dolichos gladiatus</name>
    <dbReference type="NCBI Taxonomy" id="3824"/>
    <lineage>
        <taxon>Eukaryota</taxon>
        <taxon>Viridiplantae</taxon>
        <taxon>Streptophyta</taxon>
        <taxon>Embryophyta</taxon>
        <taxon>Tracheophyta</taxon>
        <taxon>Spermatophyta</taxon>
        <taxon>Magnoliopsida</taxon>
        <taxon>eudicotyledons</taxon>
        <taxon>Gunneridae</taxon>
        <taxon>Pentapetalae</taxon>
        <taxon>rosids</taxon>
        <taxon>fabids</taxon>
        <taxon>Fabales</taxon>
        <taxon>Fabaceae</taxon>
        <taxon>Papilionoideae</taxon>
        <taxon>50 kb inversion clade</taxon>
        <taxon>NPAAA clade</taxon>
        <taxon>indigoferoid/millettioid clade</taxon>
        <taxon>Phaseoleae</taxon>
        <taxon>Canavalia</taxon>
    </lineage>
</organism>
<dbReference type="PANTHER" id="PTHR46733">
    <property type="entry name" value="26.5 KDA HEAT SHOCK PROTEIN, MITOCHONDRIAL"/>
    <property type="match status" value="1"/>
</dbReference>
<dbReference type="PANTHER" id="PTHR46733:SF2">
    <property type="entry name" value="25.3 KDA HEAT SHOCK PROTEIN, CHLOROPLASTIC-LIKE"/>
    <property type="match status" value="1"/>
</dbReference>
<reference evidence="6 7" key="1">
    <citation type="submission" date="2024-01" db="EMBL/GenBank/DDBJ databases">
        <title>The genomes of 5 underutilized Papilionoideae crops provide insights into root nodulation and disease resistanc.</title>
        <authorList>
            <person name="Jiang F."/>
        </authorList>
    </citation>
    <scope>NUCLEOTIDE SEQUENCE [LARGE SCALE GENOMIC DNA]</scope>
    <source>
        <strain evidence="6">LVBAO_FW01</strain>
        <tissue evidence="6">Leaves</tissue>
    </source>
</reference>
<dbReference type="SUPFAM" id="SSF49764">
    <property type="entry name" value="HSP20-like chaperones"/>
    <property type="match status" value="1"/>
</dbReference>
<dbReference type="Proteomes" id="UP001367508">
    <property type="component" value="Unassembled WGS sequence"/>
</dbReference>
<dbReference type="CDD" id="cd06464">
    <property type="entry name" value="ACD_sHsps-like"/>
    <property type="match status" value="1"/>
</dbReference>
<feature type="domain" description="SHSP" evidence="5">
    <location>
        <begin position="164"/>
        <end position="278"/>
    </location>
</feature>
<dbReference type="PROSITE" id="PS01031">
    <property type="entry name" value="SHSP"/>
    <property type="match status" value="1"/>
</dbReference>
<dbReference type="GO" id="GO:0009408">
    <property type="term" value="P:response to heat"/>
    <property type="evidence" value="ECO:0007669"/>
    <property type="project" value="InterPro"/>
</dbReference>
<feature type="region of interest" description="Disordered" evidence="4">
    <location>
        <begin position="210"/>
        <end position="229"/>
    </location>
</feature>
<dbReference type="EMBL" id="JAYMYQ010000011">
    <property type="protein sequence ID" value="KAK7306212.1"/>
    <property type="molecule type" value="Genomic_DNA"/>
</dbReference>
<dbReference type="InterPro" id="IPR002068">
    <property type="entry name" value="A-crystallin/Hsp20_dom"/>
</dbReference>
<evidence type="ECO:0000259" key="5">
    <source>
        <dbReference type="PROSITE" id="PS01031"/>
    </source>
</evidence>
<dbReference type="AlphaFoldDB" id="A0AAN9PQH1"/>
<dbReference type="Pfam" id="PF00011">
    <property type="entry name" value="HSP20"/>
    <property type="match status" value="1"/>
</dbReference>
<sequence>MLTRRFELGNHPLVRENSRKRSQPRMRCFPEPSKFVYMSQKRYHTHTCISLTSTQMAHALSSNLASTYFRPTQFLHSSKLKPVKVMMGEAREKLDNVPRHSNKHQPLPKKKVAPAAPIGLWDRFPTARTVQEMMETMEKMMEDPFAFSTLEWPSSPLPSEGVGGYRRRGRAPWEIKEGENEYKMRFDMPGMNKEDVKVWVEEKMLVVKAEKNTTPTPQGQQQEEDEWSAKSYGRYSSRIALPQNVHFENIKAEVKDGVLYITIPKATTYSNVLDIQVQ</sequence>
<evidence type="ECO:0000256" key="1">
    <source>
        <dbReference type="ARBA" id="ARBA00023016"/>
    </source>
</evidence>
<proteinExistence type="inferred from homology"/>
<keyword evidence="7" id="KW-1185">Reference proteome</keyword>
<name>A0AAN9PQH1_CANGL</name>
<gene>
    <name evidence="6" type="ORF">VNO77_44138</name>
</gene>
<dbReference type="InterPro" id="IPR008978">
    <property type="entry name" value="HSP20-like_chaperone"/>
</dbReference>
<dbReference type="Gene3D" id="2.60.40.790">
    <property type="match status" value="1"/>
</dbReference>
<evidence type="ECO:0000256" key="2">
    <source>
        <dbReference type="PROSITE-ProRule" id="PRU00285"/>
    </source>
</evidence>
<protein>
    <recommendedName>
        <fullName evidence="5">SHSP domain-containing protein</fullName>
    </recommendedName>
</protein>
<evidence type="ECO:0000256" key="4">
    <source>
        <dbReference type="SAM" id="MobiDB-lite"/>
    </source>
</evidence>